<dbReference type="InterPro" id="IPR007345">
    <property type="entry name" value="Polysacch_pyruvyl_Trfase"/>
</dbReference>
<dbReference type="OrthoDB" id="3199616at2"/>
<accession>A0A5B7YGG7</accession>
<organism evidence="2 3">
    <name type="scientific">Salinimonas iocasae</name>
    <dbReference type="NCBI Taxonomy" id="2572577"/>
    <lineage>
        <taxon>Bacteria</taxon>
        <taxon>Pseudomonadati</taxon>
        <taxon>Pseudomonadota</taxon>
        <taxon>Gammaproteobacteria</taxon>
        <taxon>Alteromonadales</taxon>
        <taxon>Alteromonadaceae</taxon>
        <taxon>Alteromonas/Salinimonas group</taxon>
        <taxon>Salinimonas</taxon>
    </lineage>
</organism>
<dbReference type="PANTHER" id="PTHR36836:SF1">
    <property type="entry name" value="COLANIC ACID BIOSYNTHESIS PROTEIN WCAK"/>
    <property type="match status" value="1"/>
</dbReference>
<gene>
    <name evidence="2" type="ORF">FBQ74_15270</name>
</gene>
<name>A0A5B7YGG7_9ALTE</name>
<evidence type="ECO:0000313" key="2">
    <source>
        <dbReference type="EMBL" id="QCZ94741.1"/>
    </source>
</evidence>
<protein>
    <submittedName>
        <fullName evidence="2">Polysaccharide pyruvyl transferase family protein</fullName>
    </submittedName>
</protein>
<dbReference type="Pfam" id="PF04230">
    <property type="entry name" value="PS_pyruv_trans"/>
    <property type="match status" value="1"/>
</dbReference>
<evidence type="ECO:0000313" key="3">
    <source>
        <dbReference type="Proteomes" id="UP000304912"/>
    </source>
</evidence>
<dbReference type="EMBL" id="CP039852">
    <property type="protein sequence ID" value="QCZ94741.1"/>
    <property type="molecule type" value="Genomic_DNA"/>
</dbReference>
<dbReference type="RefSeq" id="WP_139757477.1">
    <property type="nucleotide sequence ID" value="NZ_CP039852.1"/>
</dbReference>
<dbReference type="PANTHER" id="PTHR36836">
    <property type="entry name" value="COLANIC ACID BIOSYNTHESIS PROTEIN WCAK"/>
    <property type="match status" value="1"/>
</dbReference>
<feature type="domain" description="Polysaccharide pyruvyl transferase" evidence="1">
    <location>
        <begin position="17"/>
        <end position="306"/>
    </location>
</feature>
<dbReference type="KEGG" id="salk:FBQ74_15270"/>
<sequence length="370" mass="40387">MISKYDAYLVGHYGMQNSGDDALLLATLYGAQSVLGCKKMLVSSYNKTLPSGFSADIATLHEKPAFKGQNRMTHYIGAARSKRIIFGGGSVLNSAADINQKRHMMALAGKGKSMALGVGIAPFTYLNDELACRDFLNECGLVALRDQGSFDIAKHIAPRANLVKAFDLAPTLLSFGAKATQQPRSGVAINLCARPTSAPASVNAKAEAMRVVRICEFIEKLWYHTAQPVTLLSFNGHPVYGDHHIHNKIRARIGGRVPLNIVDYNPDPLEMLKILASFSAVVGMRLHCNIFSYMTNTPCMALNYHSKSVQWCHQVGIPADYQMDADNINPDALLNKVLEITHSTKSSASLPVSDAIQTAFINWGQQYEQA</sequence>
<evidence type="ECO:0000259" key="1">
    <source>
        <dbReference type="Pfam" id="PF04230"/>
    </source>
</evidence>
<dbReference type="Proteomes" id="UP000304912">
    <property type="component" value="Chromosome"/>
</dbReference>
<proteinExistence type="predicted"/>
<dbReference type="AlphaFoldDB" id="A0A5B7YGG7"/>
<reference evidence="2 3" key="1">
    <citation type="submission" date="2019-04" db="EMBL/GenBank/DDBJ databases">
        <title>Salinimonas iocasae sp. nov., a halophilic bacterium isolated from the outer tube casing of tubeworms in Okinawa Trough.</title>
        <authorList>
            <person name="Zhang H."/>
            <person name="Wang H."/>
            <person name="Li C."/>
        </authorList>
    </citation>
    <scope>NUCLEOTIDE SEQUENCE [LARGE SCALE GENOMIC DNA]</scope>
    <source>
        <strain evidence="2 3">KX18D6</strain>
    </source>
</reference>
<keyword evidence="3" id="KW-1185">Reference proteome</keyword>
<dbReference type="GO" id="GO:0016740">
    <property type="term" value="F:transferase activity"/>
    <property type="evidence" value="ECO:0007669"/>
    <property type="project" value="UniProtKB-KW"/>
</dbReference>
<keyword evidence="2" id="KW-0808">Transferase</keyword>